<keyword evidence="4" id="KW-1185">Reference proteome</keyword>
<feature type="region of interest" description="Disordered" evidence="1">
    <location>
        <begin position="59"/>
        <end position="78"/>
    </location>
</feature>
<organism evidence="3 4">
    <name type="scientific">Hypocrea virens (strain Gv29-8 / FGSC 10586)</name>
    <name type="common">Gliocladium virens</name>
    <name type="synonym">Trichoderma virens</name>
    <dbReference type="NCBI Taxonomy" id="413071"/>
    <lineage>
        <taxon>Eukaryota</taxon>
        <taxon>Fungi</taxon>
        <taxon>Dikarya</taxon>
        <taxon>Ascomycota</taxon>
        <taxon>Pezizomycotina</taxon>
        <taxon>Sordariomycetes</taxon>
        <taxon>Hypocreomycetidae</taxon>
        <taxon>Hypocreales</taxon>
        <taxon>Hypocreaceae</taxon>
        <taxon>Trichoderma</taxon>
    </lineage>
</organism>
<dbReference type="EMBL" id="ABDF02000084">
    <property type="protein sequence ID" value="EHK19171.1"/>
    <property type="molecule type" value="Genomic_DNA"/>
</dbReference>
<sequence length="199" mass="22385">MDAVGGTVSIFRFIHQCFSHIKQARGFEDEFGIYQLQLQMLLVRCAFISRIINDTNGSGNPVQDAIESSENRSEDQEPTTAEALSAIQEALRKAKRDAAKIKTDCTTCTTNTLPLQDPTTDDLKTIRLRMTAFLDKHKIQAAKSIEGVKWALYKREMRDRFITEISTLILQLERQINTESLAIEDAGLMRLHGAPVTLV</sequence>
<gene>
    <name evidence="3" type="ORF">TRIVIDRAFT_49298</name>
</gene>
<dbReference type="GeneID" id="25794866"/>
<protein>
    <recommendedName>
        <fullName evidence="2">Prion-inhibition and propagation HeLo domain-containing protein</fullName>
    </recommendedName>
</protein>
<dbReference type="HOGENOM" id="CLU_118684_0_0_1"/>
<evidence type="ECO:0000313" key="4">
    <source>
        <dbReference type="Proteomes" id="UP000007115"/>
    </source>
</evidence>
<proteinExistence type="predicted"/>
<dbReference type="Proteomes" id="UP000007115">
    <property type="component" value="Unassembled WGS sequence"/>
</dbReference>
<dbReference type="eggNOG" id="ENOG502RKE4">
    <property type="taxonomic scope" value="Eukaryota"/>
</dbReference>
<dbReference type="OrthoDB" id="20872at2759"/>
<evidence type="ECO:0000313" key="3">
    <source>
        <dbReference type="EMBL" id="EHK19171.1"/>
    </source>
</evidence>
<evidence type="ECO:0000256" key="1">
    <source>
        <dbReference type="SAM" id="MobiDB-lite"/>
    </source>
</evidence>
<feature type="domain" description="Prion-inhibition and propagation HeLo" evidence="2">
    <location>
        <begin position="4"/>
        <end position="176"/>
    </location>
</feature>
<accession>G9N255</accession>
<dbReference type="OMA" id="HQCFSHI"/>
<dbReference type="AlphaFoldDB" id="G9N255"/>
<dbReference type="InParanoid" id="G9N255"/>
<comment type="caution">
    <text evidence="3">The sequence shown here is derived from an EMBL/GenBank/DDBJ whole genome shotgun (WGS) entry which is preliminary data.</text>
</comment>
<dbReference type="STRING" id="413071.G9N255"/>
<dbReference type="VEuPathDB" id="FungiDB:TRIVIDRAFT_49298"/>
<name>G9N255_HYPVG</name>
<evidence type="ECO:0000259" key="2">
    <source>
        <dbReference type="Pfam" id="PF14479"/>
    </source>
</evidence>
<dbReference type="RefSeq" id="XP_013953374.1">
    <property type="nucleotide sequence ID" value="XM_014097899.1"/>
</dbReference>
<dbReference type="InterPro" id="IPR038305">
    <property type="entry name" value="HeLo_sf"/>
</dbReference>
<dbReference type="Pfam" id="PF14479">
    <property type="entry name" value="HeLo"/>
    <property type="match status" value="1"/>
</dbReference>
<reference evidence="3 4" key="1">
    <citation type="journal article" date="2011" name="Genome Biol.">
        <title>Comparative genome sequence analysis underscores mycoparasitism as the ancestral life style of Trichoderma.</title>
        <authorList>
            <person name="Kubicek C.P."/>
            <person name="Herrera-Estrella A."/>
            <person name="Seidl-Seiboth V."/>
            <person name="Martinez D.A."/>
            <person name="Druzhinina I.S."/>
            <person name="Thon M."/>
            <person name="Zeilinger S."/>
            <person name="Casas-Flores S."/>
            <person name="Horwitz B.A."/>
            <person name="Mukherjee P.K."/>
            <person name="Mukherjee M."/>
            <person name="Kredics L."/>
            <person name="Alcaraz L.D."/>
            <person name="Aerts A."/>
            <person name="Antal Z."/>
            <person name="Atanasova L."/>
            <person name="Cervantes-Badillo M.G."/>
            <person name="Challacombe J."/>
            <person name="Chertkov O."/>
            <person name="McCluskey K."/>
            <person name="Coulpier F."/>
            <person name="Deshpande N."/>
            <person name="von Doehren H."/>
            <person name="Ebbole D.J."/>
            <person name="Esquivel-Naranjo E.U."/>
            <person name="Fekete E."/>
            <person name="Flipphi M."/>
            <person name="Glaser F."/>
            <person name="Gomez-Rodriguez E.Y."/>
            <person name="Gruber S."/>
            <person name="Han C."/>
            <person name="Henrissat B."/>
            <person name="Hermosa R."/>
            <person name="Hernandez-Onate M."/>
            <person name="Karaffa L."/>
            <person name="Kosti I."/>
            <person name="Le Crom S."/>
            <person name="Lindquist E."/>
            <person name="Lucas S."/>
            <person name="Luebeck M."/>
            <person name="Luebeck P.S."/>
            <person name="Margeot A."/>
            <person name="Metz B."/>
            <person name="Misra M."/>
            <person name="Nevalainen H."/>
            <person name="Omann M."/>
            <person name="Packer N."/>
            <person name="Perrone G."/>
            <person name="Uresti-Rivera E.E."/>
            <person name="Salamov A."/>
            <person name="Schmoll M."/>
            <person name="Seiboth B."/>
            <person name="Shapiro H."/>
            <person name="Sukno S."/>
            <person name="Tamayo-Ramos J.A."/>
            <person name="Tisch D."/>
            <person name="Wiest A."/>
            <person name="Wilkinson H.H."/>
            <person name="Zhang M."/>
            <person name="Coutinho P.M."/>
            <person name="Kenerley C.M."/>
            <person name="Monte E."/>
            <person name="Baker S.E."/>
            <person name="Grigoriev I.V."/>
        </authorList>
    </citation>
    <scope>NUCLEOTIDE SEQUENCE [LARGE SCALE GENOMIC DNA]</scope>
    <source>
        <strain evidence="4">Gv29-8 / FGSC 10586</strain>
    </source>
</reference>
<dbReference type="InterPro" id="IPR029498">
    <property type="entry name" value="HeLo_dom"/>
</dbReference>
<dbReference type="Gene3D" id="1.20.120.1020">
    <property type="entry name" value="Prion-inhibition and propagation, HeLo domain"/>
    <property type="match status" value="1"/>
</dbReference>